<evidence type="ECO:0000256" key="9">
    <source>
        <dbReference type="SAM" id="MobiDB-lite"/>
    </source>
</evidence>
<comment type="caution">
    <text evidence="13">The sequence shown here is derived from an EMBL/GenBank/DDBJ whole genome shotgun (WGS) entry which is preliminary data.</text>
</comment>
<reference evidence="13" key="1">
    <citation type="submission" date="2021-03" db="EMBL/GenBank/DDBJ databases">
        <title>Fibrella sp. HMF5335 genome sequencing and assembly.</title>
        <authorList>
            <person name="Kang H."/>
            <person name="Kim H."/>
            <person name="Bae S."/>
            <person name="Joh K."/>
        </authorList>
    </citation>
    <scope>NUCLEOTIDE SEQUENCE</scope>
    <source>
        <strain evidence="13">HMF5335</strain>
    </source>
</reference>
<keyword evidence="14" id="KW-1185">Reference proteome</keyword>
<dbReference type="RefSeq" id="WP_207364961.1">
    <property type="nucleotide sequence ID" value="NZ_JAFMYV010000006.1"/>
</dbReference>
<evidence type="ECO:0000256" key="6">
    <source>
        <dbReference type="ARBA" id="ARBA00022840"/>
    </source>
</evidence>
<organism evidence="13 14">
    <name type="scientific">Fibrella rubiginis</name>
    <dbReference type="NCBI Taxonomy" id="2817060"/>
    <lineage>
        <taxon>Bacteria</taxon>
        <taxon>Pseudomonadati</taxon>
        <taxon>Bacteroidota</taxon>
        <taxon>Cytophagia</taxon>
        <taxon>Cytophagales</taxon>
        <taxon>Spirosomataceae</taxon>
        <taxon>Fibrella</taxon>
    </lineage>
</organism>
<feature type="domain" description="ABC transmembrane type-1" evidence="12">
    <location>
        <begin position="43"/>
        <end position="324"/>
    </location>
</feature>
<evidence type="ECO:0000256" key="5">
    <source>
        <dbReference type="ARBA" id="ARBA00022741"/>
    </source>
</evidence>
<evidence type="ECO:0000256" key="4">
    <source>
        <dbReference type="ARBA" id="ARBA00022692"/>
    </source>
</evidence>
<evidence type="ECO:0000259" key="11">
    <source>
        <dbReference type="PROSITE" id="PS50893"/>
    </source>
</evidence>
<dbReference type="Proteomes" id="UP000664034">
    <property type="component" value="Unassembled WGS sequence"/>
</dbReference>
<feature type="transmembrane region" description="Helical" evidence="10">
    <location>
        <begin position="39"/>
        <end position="61"/>
    </location>
</feature>
<proteinExistence type="inferred from homology"/>
<dbReference type="EMBL" id="JAFMYV010000006">
    <property type="protein sequence ID" value="MBO0937401.1"/>
    <property type="molecule type" value="Genomic_DNA"/>
</dbReference>
<dbReference type="SMART" id="SM00382">
    <property type="entry name" value="AAA"/>
    <property type="match status" value="1"/>
</dbReference>
<dbReference type="PROSITE" id="PS50893">
    <property type="entry name" value="ABC_TRANSPORTER_2"/>
    <property type="match status" value="1"/>
</dbReference>
<feature type="transmembrane region" description="Helical" evidence="10">
    <location>
        <begin position="81"/>
        <end position="102"/>
    </location>
</feature>
<dbReference type="GO" id="GO:0005524">
    <property type="term" value="F:ATP binding"/>
    <property type="evidence" value="ECO:0007669"/>
    <property type="project" value="UniProtKB-KW"/>
</dbReference>
<evidence type="ECO:0000256" key="1">
    <source>
        <dbReference type="ARBA" id="ARBA00004651"/>
    </source>
</evidence>
<accession>A0A939GIJ3</accession>
<dbReference type="GO" id="GO:0016887">
    <property type="term" value="F:ATP hydrolysis activity"/>
    <property type="evidence" value="ECO:0007669"/>
    <property type="project" value="InterPro"/>
</dbReference>
<dbReference type="Gene3D" id="1.20.1560.10">
    <property type="entry name" value="ABC transporter type 1, transmembrane domain"/>
    <property type="match status" value="1"/>
</dbReference>
<dbReference type="SUPFAM" id="SSF90123">
    <property type="entry name" value="ABC transporter transmembrane region"/>
    <property type="match status" value="1"/>
</dbReference>
<keyword evidence="7 10" id="KW-1133">Transmembrane helix</keyword>
<dbReference type="GO" id="GO:0005886">
    <property type="term" value="C:plasma membrane"/>
    <property type="evidence" value="ECO:0007669"/>
    <property type="project" value="UniProtKB-SubCell"/>
</dbReference>
<keyword evidence="8 10" id="KW-0472">Membrane</keyword>
<evidence type="ECO:0000313" key="14">
    <source>
        <dbReference type="Proteomes" id="UP000664034"/>
    </source>
</evidence>
<evidence type="ECO:0000259" key="12">
    <source>
        <dbReference type="PROSITE" id="PS50929"/>
    </source>
</evidence>
<evidence type="ECO:0000256" key="7">
    <source>
        <dbReference type="ARBA" id="ARBA00022989"/>
    </source>
</evidence>
<feature type="transmembrane region" description="Helical" evidence="10">
    <location>
        <begin position="183"/>
        <end position="203"/>
    </location>
</feature>
<dbReference type="InterPro" id="IPR036640">
    <property type="entry name" value="ABC1_TM_sf"/>
</dbReference>
<feature type="transmembrane region" description="Helical" evidence="10">
    <location>
        <begin position="295"/>
        <end position="316"/>
    </location>
</feature>
<feature type="transmembrane region" description="Helical" evidence="10">
    <location>
        <begin position="160"/>
        <end position="177"/>
    </location>
</feature>
<dbReference type="CDD" id="cd03249">
    <property type="entry name" value="ABC_MTABC3_MDL1_MDL2"/>
    <property type="match status" value="1"/>
</dbReference>
<dbReference type="CDD" id="cd18576">
    <property type="entry name" value="ABC_6TM_bac_exporter_ABCB8_10_like"/>
    <property type="match status" value="1"/>
</dbReference>
<keyword evidence="4 10" id="KW-0812">Transmembrane</keyword>
<dbReference type="InterPro" id="IPR003593">
    <property type="entry name" value="AAA+_ATPase"/>
</dbReference>
<keyword evidence="5" id="KW-0547">Nucleotide-binding</keyword>
<dbReference type="FunFam" id="3.40.50.300:FF:000205">
    <property type="entry name" value="ABC transporter B family member 4"/>
    <property type="match status" value="1"/>
</dbReference>
<dbReference type="Pfam" id="PF00005">
    <property type="entry name" value="ABC_tran"/>
    <property type="match status" value="1"/>
</dbReference>
<evidence type="ECO:0000256" key="3">
    <source>
        <dbReference type="ARBA" id="ARBA00022448"/>
    </source>
</evidence>
<name>A0A939GIJ3_9BACT</name>
<feature type="region of interest" description="Disordered" evidence="9">
    <location>
        <begin position="1"/>
        <end position="21"/>
    </location>
</feature>
<dbReference type="Gene3D" id="3.40.50.300">
    <property type="entry name" value="P-loop containing nucleotide triphosphate hydrolases"/>
    <property type="match status" value="1"/>
</dbReference>
<dbReference type="GO" id="GO:0015421">
    <property type="term" value="F:ABC-type oligopeptide transporter activity"/>
    <property type="evidence" value="ECO:0007669"/>
    <property type="project" value="TreeGrafter"/>
</dbReference>
<sequence>MAKRGRSFGEETPEEDKKKLSGQAMRRASRLFGFVKPYWVYYAIGFVFLGLSTITTLSFSLIIREVTNVLDSKSPYSLNQIILFFVAVLGAQAVFSFFRIYYFAQVSERSMADIRRAVYDKMVALPITFFEQRRVGELTSRLSSDVTQLQDVLSITLAEFFRQIATLIFGTVAILYLSWKLTLFMLATFPLLIVSAMFFGRFIRKLSKQAQDELANASVVVEETLQAINVVKAFTNERYESNRYANALRRMVDIALKAATYRGVFVSFAITSLFGSIVGVLWYGGNLVLQHEMNLADLITFLFLMAFIGGSVAGMGDMYAQIQRTLGASERILDILEETPEVQLDNIPTALAAPIEGDIVFDDVHFSYPTRPDIEVLKGVSLQVKSGQKIALVGQSGAGKSTIVQLLMRYYPLAEGQITVDERAISSYDITNLRQHIAIVPQEVMLFGGTIEENIRYGKPDATPEEIIEAARRANALEFINSFPEALGTVVGERGVKLSGGQRQRIAIARAILKDPAILILDEATSSLDAESERLVQDALDELMQNRTTIIIAHRLATIRQVDQIYVLRDGQIAEQGTHDELAAREAGLYANLVKLQFETANNVQ</sequence>
<dbReference type="AlphaFoldDB" id="A0A939GIJ3"/>
<evidence type="ECO:0000256" key="2">
    <source>
        <dbReference type="ARBA" id="ARBA00007577"/>
    </source>
</evidence>
<protein>
    <submittedName>
        <fullName evidence="13">ATP-binding cassette domain-containing protein</fullName>
    </submittedName>
</protein>
<keyword evidence="6 13" id="KW-0067">ATP-binding</keyword>
<comment type="subcellular location">
    <subcellularLocation>
        <location evidence="1">Cell membrane</location>
        <topology evidence="1">Multi-pass membrane protein</topology>
    </subcellularLocation>
</comment>
<dbReference type="InterPro" id="IPR017871">
    <property type="entry name" value="ABC_transporter-like_CS"/>
</dbReference>
<keyword evidence="3" id="KW-0813">Transport</keyword>
<dbReference type="PROSITE" id="PS00211">
    <property type="entry name" value="ABC_TRANSPORTER_1"/>
    <property type="match status" value="1"/>
</dbReference>
<dbReference type="PANTHER" id="PTHR43394:SF1">
    <property type="entry name" value="ATP-BINDING CASSETTE SUB-FAMILY B MEMBER 10, MITOCHONDRIAL"/>
    <property type="match status" value="1"/>
</dbReference>
<dbReference type="InterPro" id="IPR003439">
    <property type="entry name" value="ABC_transporter-like_ATP-bd"/>
</dbReference>
<dbReference type="Pfam" id="PF00664">
    <property type="entry name" value="ABC_membrane"/>
    <property type="match status" value="1"/>
</dbReference>
<feature type="transmembrane region" description="Helical" evidence="10">
    <location>
        <begin position="259"/>
        <end position="283"/>
    </location>
</feature>
<dbReference type="PROSITE" id="PS50929">
    <property type="entry name" value="ABC_TM1F"/>
    <property type="match status" value="1"/>
</dbReference>
<feature type="domain" description="ABC transporter" evidence="11">
    <location>
        <begin position="359"/>
        <end position="595"/>
    </location>
</feature>
<gene>
    <name evidence="13" type="ORF">J2I47_12670</name>
</gene>
<dbReference type="PANTHER" id="PTHR43394">
    <property type="entry name" value="ATP-DEPENDENT PERMEASE MDL1, MITOCHONDRIAL"/>
    <property type="match status" value="1"/>
</dbReference>
<evidence type="ECO:0000313" key="13">
    <source>
        <dbReference type="EMBL" id="MBO0937401.1"/>
    </source>
</evidence>
<dbReference type="InterPro" id="IPR027417">
    <property type="entry name" value="P-loop_NTPase"/>
</dbReference>
<dbReference type="SUPFAM" id="SSF52540">
    <property type="entry name" value="P-loop containing nucleoside triphosphate hydrolases"/>
    <property type="match status" value="1"/>
</dbReference>
<evidence type="ECO:0000256" key="8">
    <source>
        <dbReference type="ARBA" id="ARBA00023136"/>
    </source>
</evidence>
<dbReference type="InterPro" id="IPR039421">
    <property type="entry name" value="Type_1_exporter"/>
</dbReference>
<evidence type="ECO:0000256" key="10">
    <source>
        <dbReference type="SAM" id="Phobius"/>
    </source>
</evidence>
<comment type="similarity">
    <text evidence="2">Belongs to the ABC transporter superfamily. ABCB family. Multidrug resistance exporter (TC 3.A.1.201) subfamily.</text>
</comment>
<dbReference type="InterPro" id="IPR011527">
    <property type="entry name" value="ABC1_TM_dom"/>
</dbReference>